<dbReference type="InterPro" id="IPR009542">
    <property type="entry name" value="Spc1/SPCS1"/>
</dbReference>
<evidence type="ECO:0000256" key="1">
    <source>
        <dbReference type="ARBA" id="ARBA00004477"/>
    </source>
</evidence>
<feature type="transmembrane region" description="Helical" evidence="9">
    <location>
        <begin position="52"/>
        <end position="71"/>
    </location>
</feature>
<keyword evidence="11" id="KW-1185">Reference proteome</keyword>
<evidence type="ECO:0000313" key="11">
    <source>
        <dbReference type="Proteomes" id="UP000094112"/>
    </source>
</evidence>
<dbReference type="RefSeq" id="XP_019040828.1">
    <property type="nucleotide sequence ID" value="XM_019181103.1"/>
</dbReference>
<proteinExistence type="inferred from homology"/>
<dbReference type="OrthoDB" id="263893at2759"/>
<evidence type="ECO:0000256" key="7">
    <source>
        <dbReference type="ARBA" id="ARBA00023136"/>
    </source>
</evidence>
<evidence type="ECO:0000256" key="3">
    <source>
        <dbReference type="ARBA" id="ARBA00017059"/>
    </source>
</evidence>
<keyword evidence="4 9" id="KW-0812">Transmembrane</keyword>
<comment type="subcellular location">
    <subcellularLocation>
        <location evidence="1">Endoplasmic reticulum membrane</location>
        <topology evidence="1">Multi-pass membrane protein</topology>
    </subcellularLocation>
</comment>
<comment type="function">
    <text evidence="8">Component of the signal peptidase complex (SPC) which catalyzes the cleavage of N-terminal signal sequences from nascent proteins as they are translocated into the lumen of the endoplasmic reticulum. Dispensable for SPC enzymatic activity.</text>
</comment>
<evidence type="ECO:0000256" key="4">
    <source>
        <dbReference type="ARBA" id="ARBA00022692"/>
    </source>
</evidence>
<organism evidence="10 11">
    <name type="scientific">Wickerhamomyces anomalus (strain ATCC 58044 / CBS 1984 / NCYC 433 / NRRL Y-366-8)</name>
    <name type="common">Yeast</name>
    <name type="synonym">Hansenula anomala</name>
    <dbReference type="NCBI Taxonomy" id="683960"/>
    <lineage>
        <taxon>Eukaryota</taxon>
        <taxon>Fungi</taxon>
        <taxon>Dikarya</taxon>
        <taxon>Ascomycota</taxon>
        <taxon>Saccharomycotina</taxon>
        <taxon>Saccharomycetes</taxon>
        <taxon>Phaffomycetales</taxon>
        <taxon>Wickerhamomycetaceae</taxon>
        <taxon>Wickerhamomyces</taxon>
    </lineage>
</organism>
<name>A0A1E3P884_WICAA</name>
<sequence length="88" mass="9677">MSDIVESIKSVLDGPIDYKSQKFTEQLSYKVLIVGAVISSLAGFAVQDIRTLLAFSAITVLITLAIVVPPYPGYNNQKIEWYTPTIVN</sequence>
<evidence type="ECO:0000313" key="10">
    <source>
        <dbReference type="EMBL" id="ODQ61621.1"/>
    </source>
</evidence>
<protein>
    <recommendedName>
        <fullName evidence="3">Signal peptidase complex subunit 1</fullName>
    </recommendedName>
</protein>
<dbReference type="GO" id="GO:0006465">
    <property type="term" value="P:signal peptide processing"/>
    <property type="evidence" value="ECO:0007669"/>
    <property type="project" value="EnsemblFungi"/>
</dbReference>
<evidence type="ECO:0000256" key="9">
    <source>
        <dbReference type="SAM" id="Phobius"/>
    </source>
</evidence>
<keyword evidence="7 9" id="KW-0472">Membrane</keyword>
<feature type="transmembrane region" description="Helical" evidence="9">
    <location>
        <begin position="27"/>
        <end position="46"/>
    </location>
</feature>
<evidence type="ECO:0000256" key="2">
    <source>
        <dbReference type="ARBA" id="ARBA00005245"/>
    </source>
</evidence>
<accession>A0A1E3P884</accession>
<evidence type="ECO:0000256" key="5">
    <source>
        <dbReference type="ARBA" id="ARBA00022824"/>
    </source>
</evidence>
<dbReference type="AlphaFoldDB" id="A0A1E3P884"/>
<evidence type="ECO:0000256" key="8">
    <source>
        <dbReference type="ARBA" id="ARBA00045204"/>
    </source>
</evidence>
<dbReference type="EMBL" id="KV454208">
    <property type="protein sequence ID" value="ODQ61621.1"/>
    <property type="molecule type" value="Genomic_DNA"/>
</dbReference>
<keyword evidence="6 9" id="KW-1133">Transmembrane helix</keyword>
<dbReference type="GO" id="GO:0045047">
    <property type="term" value="P:protein targeting to ER"/>
    <property type="evidence" value="ECO:0007669"/>
    <property type="project" value="EnsemblFungi"/>
</dbReference>
<dbReference type="STRING" id="683960.A0A1E3P884"/>
<dbReference type="PANTHER" id="PTHR13202">
    <property type="entry name" value="MICROSOMAL SIGNAL PEPTIDASE 12 KDA SUBUNIT"/>
    <property type="match status" value="1"/>
</dbReference>
<gene>
    <name evidence="10" type="ORF">WICANDRAFT_25112</name>
</gene>
<dbReference type="GO" id="GO:0005787">
    <property type="term" value="C:signal peptidase complex"/>
    <property type="evidence" value="ECO:0007669"/>
    <property type="project" value="EnsemblFungi"/>
</dbReference>
<comment type="similarity">
    <text evidence="2">Belongs to the SPCS1 family.</text>
</comment>
<dbReference type="Proteomes" id="UP000094112">
    <property type="component" value="Unassembled WGS sequence"/>
</dbReference>
<evidence type="ECO:0000256" key="6">
    <source>
        <dbReference type="ARBA" id="ARBA00022989"/>
    </source>
</evidence>
<dbReference type="GeneID" id="30198349"/>
<dbReference type="PANTHER" id="PTHR13202:SF0">
    <property type="entry name" value="SIGNAL PEPTIDASE COMPLEX SUBUNIT 1"/>
    <property type="match status" value="1"/>
</dbReference>
<keyword evidence="5" id="KW-0256">Endoplasmic reticulum</keyword>
<dbReference type="Pfam" id="PF06645">
    <property type="entry name" value="SPC12"/>
    <property type="match status" value="1"/>
</dbReference>
<reference evidence="10 11" key="1">
    <citation type="journal article" date="2016" name="Proc. Natl. Acad. Sci. U.S.A.">
        <title>Comparative genomics of biotechnologically important yeasts.</title>
        <authorList>
            <person name="Riley R."/>
            <person name="Haridas S."/>
            <person name="Wolfe K.H."/>
            <person name="Lopes M.R."/>
            <person name="Hittinger C.T."/>
            <person name="Goeker M."/>
            <person name="Salamov A.A."/>
            <person name="Wisecaver J.H."/>
            <person name="Long T.M."/>
            <person name="Calvey C.H."/>
            <person name="Aerts A.L."/>
            <person name="Barry K.W."/>
            <person name="Choi C."/>
            <person name="Clum A."/>
            <person name="Coughlan A.Y."/>
            <person name="Deshpande S."/>
            <person name="Douglass A.P."/>
            <person name="Hanson S.J."/>
            <person name="Klenk H.-P."/>
            <person name="LaButti K.M."/>
            <person name="Lapidus A."/>
            <person name="Lindquist E.A."/>
            <person name="Lipzen A.M."/>
            <person name="Meier-Kolthoff J.P."/>
            <person name="Ohm R.A."/>
            <person name="Otillar R.P."/>
            <person name="Pangilinan J.L."/>
            <person name="Peng Y."/>
            <person name="Rokas A."/>
            <person name="Rosa C.A."/>
            <person name="Scheuner C."/>
            <person name="Sibirny A.A."/>
            <person name="Slot J.C."/>
            <person name="Stielow J.B."/>
            <person name="Sun H."/>
            <person name="Kurtzman C.P."/>
            <person name="Blackwell M."/>
            <person name="Grigoriev I.V."/>
            <person name="Jeffries T.W."/>
        </authorList>
    </citation>
    <scope>NUCLEOTIDE SEQUENCE [LARGE SCALE GENOMIC DNA]</scope>
    <source>
        <strain evidence="11">ATCC 58044 / CBS 1984 / NCYC 433 / NRRL Y-366-8</strain>
    </source>
</reference>